<sequence>MAVEFRLLGDVEARVDGARVEIGPARQRCVLAALLVDVNRPVSSDQLIDRVWADEPPHRSRNALAAYVSRLRQVLADSVEITRGPSGYVLNADPSTVDLHRFRELVAQARVAVDPARADSLFGEALALWRGEPFATLSTPWLDDVRRGLEAERLAAALDHNDTGLRVGRHGELLPLLTTMFGEHPLDERLAGQVMLAQYRCGRQVDALETFRAMRSRLIDELGVEPGPALQQVHQAILDGEPGQPPPPVSPVIVNAEVRGTVPRRAASLIGREDDLVRVVDAVADGPLITLVGVGGVGKTRLAIEAASRVEQDFPDGAWVCELAPVEDESAVAHAIAVALHLRQQHGLDIEATVIEYLRVRKLLLLLDNCEHVLETAARLADRIVRHCPDVVVLATSREALGVEGEKLFPVPPLPVDAAVRLFAERARSGRPDFQLDNEPVGAVAEICRRLDGLPLAIELAAARMRVMSSLEVARRLDSLRLLSGGSRDALPRQQSLTSTIDWSYQLLTAPEKELFTQLSIFAGGFDLAAAHGVCGKGDEDDTLDLLTGLLDKSMVTRRADVGHTRYLMLETLRSYGRDLLQKQGFHDDITNRHARYYTQLAERGAAGMHGPDEADWVDRVLPDYDNIRTAFEHAVADGDIDTALRLVTSLSEVAHLRIGYEASGWAERIIELADPAHPLYAAVVGFAARGAWNRGESENARALAELAAGRTPSRGNGRVAYPGDVLADLALYEGDARTALAHYEAELARARADDDAIRLVWTLFYVAICHAALRNPEDGAPAAEEAVRVADATSNPTARSMGRYALGLVLKKSDPERALVLFDDAADLAASVRNLWWHGIALMEGAATRAVHGEPRMAAQALIEVLDHWDRMGDWSQQWLNLRYVTRFLARIGADDEALALHHALVGAGKQSPLAENRLAGNPETRRAVSGAEAVRRAHTALMEIVTGGDGAPAAI</sequence>
<dbReference type="Pfam" id="PF03704">
    <property type="entry name" value="BTAD"/>
    <property type="match status" value="1"/>
</dbReference>
<dbReference type="AlphaFoldDB" id="A0AAD1HDV7"/>
<dbReference type="InterPro" id="IPR002182">
    <property type="entry name" value="NB-ARC"/>
</dbReference>
<dbReference type="Pfam" id="PF00486">
    <property type="entry name" value="Trans_reg_C"/>
    <property type="match status" value="1"/>
</dbReference>
<protein>
    <submittedName>
        <fullName evidence="5">SARP family transcriptional regulator</fullName>
    </submittedName>
</protein>
<accession>A0AAD1HDV7</accession>
<gene>
    <name evidence="5" type="ORF">MMOR_41300</name>
</gene>
<evidence type="ECO:0000256" key="1">
    <source>
        <dbReference type="ARBA" id="ARBA00005820"/>
    </source>
</evidence>
<name>A0AAD1HDV7_9MYCO</name>
<evidence type="ECO:0000313" key="5">
    <source>
        <dbReference type="EMBL" id="BBX03194.1"/>
    </source>
</evidence>
<dbReference type="SUPFAM" id="SSF52540">
    <property type="entry name" value="P-loop containing nucleoside triphosphate hydrolases"/>
    <property type="match status" value="1"/>
</dbReference>
<keyword evidence="2 3" id="KW-0238">DNA-binding</keyword>
<evidence type="ECO:0000256" key="2">
    <source>
        <dbReference type="ARBA" id="ARBA00023125"/>
    </source>
</evidence>
<reference evidence="5 6" key="1">
    <citation type="journal article" date="2019" name="Emerg. Microbes Infect.">
        <title>Comprehensive subspecies identification of 175 nontuberculous mycobacteria species based on 7547 genomic profiles.</title>
        <authorList>
            <person name="Matsumoto Y."/>
            <person name="Kinjo T."/>
            <person name="Motooka D."/>
            <person name="Nabeya D."/>
            <person name="Jung N."/>
            <person name="Uechi K."/>
            <person name="Horii T."/>
            <person name="Iida T."/>
            <person name="Fujita J."/>
            <person name="Nakamura S."/>
        </authorList>
    </citation>
    <scope>NUCLEOTIDE SEQUENCE [LARGE SCALE GENOMIC DNA]</scope>
    <source>
        <strain evidence="5 6">JCM 6375</strain>
    </source>
</reference>
<proteinExistence type="inferred from homology"/>
<organism evidence="5 6">
    <name type="scientific">Mycolicibacterium moriokaense</name>
    <dbReference type="NCBI Taxonomy" id="39691"/>
    <lineage>
        <taxon>Bacteria</taxon>
        <taxon>Bacillati</taxon>
        <taxon>Actinomycetota</taxon>
        <taxon>Actinomycetes</taxon>
        <taxon>Mycobacteriales</taxon>
        <taxon>Mycobacteriaceae</taxon>
        <taxon>Mycolicibacterium</taxon>
    </lineage>
</organism>
<dbReference type="PRINTS" id="PR00364">
    <property type="entry name" value="DISEASERSIST"/>
</dbReference>
<dbReference type="SMART" id="SM00862">
    <property type="entry name" value="Trans_reg_C"/>
    <property type="match status" value="1"/>
</dbReference>
<dbReference type="GO" id="GO:0003677">
    <property type="term" value="F:DNA binding"/>
    <property type="evidence" value="ECO:0007669"/>
    <property type="project" value="UniProtKB-UniRule"/>
</dbReference>
<dbReference type="SMART" id="SM01043">
    <property type="entry name" value="BTAD"/>
    <property type="match status" value="1"/>
</dbReference>
<dbReference type="RefSeq" id="WP_083149849.1">
    <property type="nucleotide sequence ID" value="NZ_AP022560.1"/>
</dbReference>
<dbReference type="PANTHER" id="PTHR47691:SF3">
    <property type="entry name" value="HTH-TYPE TRANSCRIPTIONAL REGULATOR RV0890C-RELATED"/>
    <property type="match status" value="1"/>
</dbReference>
<dbReference type="InterPro" id="IPR005158">
    <property type="entry name" value="BTAD"/>
</dbReference>
<evidence type="ECO:0000313" key="6">
    <source>
        <dbReference type="Proteomes" id="UP000466681"/>
    </source>
</evidence>
<evidence type="ECO:0000256" key="3">
    <source>
        <dbReference type="PROSITE-ProRule" id="PRU01091"/>
    </source>
</evidence>
<dbReference type="CDD" id="cd15831">
    <property type="entry name" value="BTAD"/>
    <property type="match status" value="1"/>
</dbReference>
<dbReference type="InterPro" id="IPR027417">
    <property type="entry name" value="P-loop_NTPase"/>
</dbReference>
<dbReference type="GO" id="GO:0000160">
    <property type="term" value="P:phosphorelay signal transduction system"/>
    <property type="evidence" value="ECO:0007669"/>
    <property type="project" value="InterPro"/>
</dbReference>
<dbReference type="Gene3D" id="3.40.50.300">
    <property type="entry name" value="P-loop containing nucleotide triphosphate hydrolases"/>
    <property type="match status" value="1"/>
</dbReference>
<dbReference type="InterPro" id="IPR011990">
    <property type="entry name" value="TPR-like_helical_dom_sf"/>
</dbReference>
<dbReference type="Gene3D" id="1.10.10.10">
    <property type="entry name" value="Winged helix-like DNA-binding domain superfamily/Winged helix DNA-binding domain"/>
    <property type="match status" value="1"/>
</dbReference>
<dbReference type="Pfam" id="PF00931">
    <property type="entry name" value="NB-ARC"/>
    <property type="match status" value="1"/>
</dbReference>
<dbReference type="EMBL" id="AP022560">
    <property type="protein sequence ID" value="BBX03194.1"/>
    <property type="molecule type" value="Genomic_DNA"/>
</dbReference>
<dbReference type="PROSITE" id="PS51755">
    <property type="entry name" value="OMPR_PHOB"/>
    <property type="match status" value="1"/>
</dbReference>
<evidence type="ECO:0000259" key="4">
    <source>
        <dbReference type="PROSITE" id="PS51755"/>
    </source>
</evidence>
<dbReference type="InterPro" id="IPR016032">
    <property type="entry name" value="Sig_transdc_resp-reg_C-effctor"/>
</dbReference>
<dbReference type="Gene3D" id="1.25.40.10">
    <property type="entry name" value="Tetratricopeptide repeat domain"/>
    <property type="match status" value="2"/>
</dbReference>
<dbReference type="InterPro" id="IPR036388">
    <property type="entry name" value="WH-like_DNA-bd_sf"/>
</dbReference>
<dbReference type="PANTHER" id="PTHR47691">
    <property type="entry name" value="REGULATOR-RELATED"/>
    <property type="match status" value="1"/>
</dbReference>
<dbReference type="InterPro" id="IPR058852">
    <property type="entry name" value="HTH_77"/>
</dbReference>
<dbReference type="InterPro" id="IPR001867">
    <property type="entry name" value="OmpR/PhoB-type_DNA-bd"/>
</dbReference>
<dbReference type="GO" id="GO:0043531">
    <property type="term" value="F:ADP binding"/>
    <property type="evidence" value="ECO:0007669"/>
    <property type="project" value="InterPro"/>
</dbReference>
<dbReference type="Pfam" id="PF25872">
    <property type="entry name" value="HTH_77"/>
    <property type="match status" value="1"/>
</dbReference>
<dbReference type="Proteomes" id="UP000466681">
    <property type="component" value="Chromosome"/>
</dbReference>
<keyword evidence="6" id="KW-1185">Reference proteome</keyword>
<dbReference type="KEGG" id="mmor:MMOR_41300"/>
<feature type="domain" description="OmpR/PhoB-type" evidence="4">
    <location>
        <begin position="1"/>
        <end position="92"/>
    </location>
</feature>
<dbReference type="SUPFAM" id="SSF48452">
    <property type="entry name" value="TPR-like"/>
    <property type="match status" value="2"/>
</dbReference>
<dbReference type="SUPFAM" id="SSF46894">
    <property type="entry name" value="C-terminal effector domain of the bipartite response regulators"/>
    <property type="match status" value="1"/>
</dbReference>
<dbReference type="GO" id="GO:0006355">
    <property type="term" value="P:regulation of DNA-templated transcription"/>
    <property type="evidence" value="ECO:0007669"/>
    <property type="project" value="InterPro"/>
</dbReference>
<feature type="DNA-binding region" description="OmpR/PhoB-type" evidence="3">
    <location>
        <begin position="1"/>
        <end position="92"/>
    </location>
</feature>
<comment type="similarity">
    <text evidence="1">Belongs to the AfsR/DnrI/RedD regulatory family.</text>
</comment>